<dbReference type="Pfam" id="PF04464">
    <property type="entry name" value="Glyphos_transf"/>
    <property type="match status" value="1"/>
</dbReference>
<reference evidence="2 3" key="1">
    <citation type="submission" date="2016-10" db="EMBL/GenBank/DDBJ databases">
        <title>Actinomyces aegypiusis sp. nov., isolated from the Aegypius monachus in Qinghai Tibet Plateau China.</title>
        <authorList>
            <person name="Wang Y."/>
        </authorList>
    </citation>
    <scope>NUCLEOTIDE SEQUENCE [LARGE SCALE GENOMIC DNA]</scope>
    <source>
        <strain evidence="2 3">VUL4_3</strain>
    </source>
</reference>
<dbReference type="GO" id="GO:0047355">
    <property type="term" value="F:CDP-glycerol glycerophosphotransferase activity"/>
    <property type="evidence" value="ECO:0007669"/>
    <property type="project" value="InterPro"/>
</dbReference>
<dbReference type="CDD" id="cd00761">
    <property type="entry name" value="Glyco_tranf_GTA_type"/>
    <property type="match status" value="1"/>
</dbReference>
<keyword evidence="3" id="KW-1185">Reference proteome</keyword>
<dbReference type="InterPro" id="IPR007554">
    <property type="entry name" value="Glycerophosphate_synth"/>
</dbReference>
<dbReference type="RefSeq" id="WP_071163409.1">
    <property type="nucleotide sequence ID" value="NZ_CP017812.1"/>
</dbReference>
<proteinExistence type="predicted"/>
<dbReference type="GO" id="GO:0016020">
    <property type="term" value="C:membrane"/>
    <property type="evidence" value="ECO:0007669"/>
    <property type="project" value="InterPro"/>
</dbReference>
<evidence type="ECO:0000313" key="3">
    <source>
        <dbReference type="Proteomes" id="UP000176288"/>
    </source>
</evidence>
<dbReference type="OrthoDB" id="3192791at2"/>
<dbReference type="SUPFAM" id="SSF53448">
    <property type="entry name" value="Nucleotide-diphospho-sugar transferases"/>
    <property type="match status" value="1"/>
</dbReference>
<dbReference type="Gene3D" id="3.40.50.12580">
    <property type="match status" value="1"/>
</dbReference>
<dbReference type="InterPro" id="IPR029044">
    <property type="entry name" value="Nucleotide-diphossugar_trans"/>
</dbReference>
<sequence>MSSNHYLFSVLIATYNVSDYIKAFLKSLEWQSIAPSKVQYIFVDDCSPDDSGEIARKWCEKHDNAVYVKSSQNAGPANARNLGLEVATGKWITAADPDDILDRDYFANVERILHQADNLDDIAMVSTRVLVLNDETGVFKDNHPLGFKFRNGDRLVSLVEDPYAIQLGATAFMRRDRIEELGLRYRTDIKPTFEDAHLLSLYLLSFDEPVMALASSALYYYRKRSNNSSLVQSGWARREKYTTLFENGYLDLTKHALEQKDKLPDWVIALLLYELVWYFQEEMAMRSKTAWVSEDPELKARFLNNVAQIFALIPPKKLLEFKIQNVRWVVRESLFMYYYGERFGGARLYEWGASKTARSYTLMMKDFDCNELAFFVDGRQVHPEMSVCSRYFFGERFAFEVSFDLPLGETAIFYRGRMVSKLQVTVRKPVRVLSEKHFLQGQAALSQGRRDLDVKKKIRREVKSLTTRTSMSQLAWQRARAQMALKLKPSKIDDHEGLIRNRVRALAASEKFQEKYAGCWLVMDRPMSASDNGEHLYRYLLNERPDINAYFILDPTAAAWPRLAAEGFKLLAFGSDEAMAAFLVAKAMLSSDAIEACMYPAPRRIFKHSVPFFFLQHGITGNDISRWLNDKRFSGFICGAKAEYDYLSSVDSPFTFKNDVLVNLGFARFDALPDATGHDLSSKPLLIMPTWRGNLTDELKQITDPSLRRTYFTNTEFYRKWHELLSSPKLRTITHNKAGGIIFVLHPNLAQFKDILSLPEGTVIADLSKDDFQEILLNSCALLTDYSSTAFDAAYTGRAIFYYRFDEDTIFSGENNFRRGWYEPEENGLGPVALNPNQMLDLLDKCANRRWQPDLRYRKRRRRFFGQIDNHNSQRIVEFVEKQLP</sequence>
<dbReference type="AlphaFoldDB" id="A0A1D9MIB0"/>
<dbReference type="InterPro" id="IPR001173">
    <property type="entry name" value="Glyco_trans_2-like"/>
</dbReference>
<protein>
    <recommendedName>
        <fullName evidence="1">Glycosyltransferase 2-like domain-containing protein</fullName>
    </recommendedName>
</protein>
<accession>A0A1D9MIB0</accession>
<dbReference type="Pfam" id="PF00535">
    <property type="entry name" value="Glycos_transf_2"/>
    <property type="match status" value="1"/>
</dbReference>
<feature type="domain" description="Glycosyltransferase 2-like" evidence="1">
    <location>
        <begin position="9"/>
        <end position="176"/>
    </location>
</feature>
<name>A0A1D9MIB0_9ACTO</name>
<dbReference type="STRING" id="1912795.BK816_00420"/>
<dbReference type="EMBL" id="CP017812">
    <property type="protein sequence ID" value="AOZ71943.1"/>
    <property type="molecule type" value="Genomic_DNA"/>
</dbReference>
<dbReference type="GO" id="GO:0016758">
    <property type="term" value="F:hexosyltransferase activity"/>
    <property type="evidence" value="ECO:0007669"/>
    <property type="project" value="UniProtKB-ARBA"/>
</dbReference>
<gene>
    <name evidence="2" type="ORF">BK816_00420</name>
</gene>
<dbReference type="KEGG" id="avu:BK816_00420"/>
<dbReference type="InterPro" id="IPR043148">
    <property type="entry name" value="TagF_C"/>
</dbReference>
<dbReference type="PANTHER" id="PTHR22916:SF3">
    <property type="entry name" value="UDP-GLCNAC:BETAGAL BETA-1,3-N-ACETYLGLUCOSAMINYLTRANSFERASE-LIKE PROTEIN 1"/>
    <property type="match status" value="1"/>
</dbReference>
<organism evidence="2 3">
    <name type="scientific">Boudabousia tangfeifanii</name>
    <dbReference type="NCBI Taxonomy" id="1912795"/>
    <lineage>
        <taxon>Bacteria</taxon>
        <taxon>Bacillati</taxon>
        <taxon>Actinomycetota</taxon>
        <taxon>Actinomycetes</taxon>
        <taxon>Actinomycetales</taxon>
        <taxon>Actinomycetaceae</taxon>
        <taxon>Boudabousia</taxon>
    </lineage>
</organism>
<evidence type="ECO:0000259" key="1">
    <source>
        <dbReference type="Pfam" id="PF00535"/>
    </source>
</evidence>
<evidence type="ECO:0000313" key="2">
    <source>
        <dbReference type="EMBL" id="AOZ71943.1"/>
    </source>
</evidence>
<dbReference type="Gene3D" id="3.90.550.10">
    <property type="entry name" value="Spore Coat Polysaccharide Biosynthesis Protein SpsA, Chain A"/>
    <property type="match status" value="1"/>
</dbReference>
<dbReference type="PANTHER" id="PTHR22916">
    <property type="entry name" value="GLYCOSYLTRANSFERASE"/>
    <property type="match status" value="1"/>
</dbReference>
<dbReference type="Proteomes" id="UP000176288">
    <property type="component" value="Chromosome"/>
</dbReference>